<protein>
    <submittedName>
        <fullName evidence="1">Uncharacterized protein</fullName>
    </submittedName>
</protein>
<reference evidence="1 2" key="1">
    <citation type="submission" date="2022-01" db="EMBL/GenBank/DDBJ databases">
        <title>Desulfofustis limnae sp. nov., a novel mesophilic sulfate-reducing bacterium isolated from marsh soil.</title>
        <authorList>
            <person name="Watanabe M."/>
            <person name="Takahashi A."/>
            <person name="Kojima H."/>
            <person name="Fukui M."/>
        </authorList>
    </citation>
    <scope>NUCLEOTIDE SEQUENCE [LARGE SCALE GENOMIC DNA]</scope>
    <source>
        <strain evidence="1 2">PPLL</strain>
    </source>
</reference>
<evidence type="ECO:0000313" key="1">
    <source>
        <dbReference type="EMBL" id="BDD85898.1"/>
    </source>
</evidence>
<keyword evidence="2" id="KW-1185">Reference proteome</keyword>
<accession>A0ABN6LZ77</accession>
<name>A0ABN6LZ77_9BACT</name>
<evidence type="ECO:0000313" key="2">
    <source>
        <dbReference type="Proteomes" id="UP000830055"/>
    </source>
</evidence>
<gene>
    <name evidence="1" type="ORF">DPPLL_02630</name>
</gene>
<dbReference type="EMBL" id="AP025516">
    <property type="protein sequence ID" value="BDD85898.1"/>
    <property type="molecule type" value="Genomic_DNA"/>
</dbReference>
<dbReference type="Proteomes" id="UP000830055">
    <property type="component" value="Chromosome"/>
</dbReference>
<organism evidence="1 2">
    <name type="scientific">Desulfofustis limnaeus</name>
    <dbReference type="NCBI Taxonomy" id="2740163"/>
    <lineage>
        <taxon>Bacteria</taxon>
        <taxon>Pseudomonadati</taxon>
        <taxon>Thermodesulfobacteriota</taxon>
        <taxon>Desulfobulbia</taxon>
        <taxon>Desulfobulbales</taxon>
        <taxon>Desulfocapsaceae</taxon>
        <taxon>Desulfofustis</taxon>
    </lineage>
</organism>
<dbReference type="RefSeq" id="WP_284153023.1">
    <property type="nucleotide sequence ID" value="NZ_AP025516.1"/>
</dbReference>
<proteinExistence type="predicted"/>
<sequence>MKFCIDCDNPLDFQEFLDGDRCTACRQKEQAAKQTPAAGLLPMDELLDSTLTVSGNRIELRAPEGWVLWSGEPAQVHDLGSILSGAHKIVSIRRKKSRQNRR</sequence>